<evidence type="ECO:0000313" key="2">
    <source>
        <dbReference type="Proteomes" id="UP000279833"/>
    </source>
</evidence>
<gene>
    <name evidence="1" type="ORF">SCUD_LOCUS4917</name>
</gene>
<proteinExistence type="predicted"/>
<sequence length="136" mass="15332">MVAISSLISIVNDDNYNSTILTEVLLIVTSCYCELQKNEHISHSEIDSLNHYQTREVNGCLPHKICGCTANYPSICEIHSTDINTEKSRKITTDYSIQSTKICDFPEYIVPEKSNQNSNAFIEGELGLFFGDIDYI</sequence>
<name>A0A183JQC9_9TREM</name>
<evidence type="ECO:0000313" key="3">
    <source>
        <dbReference type="WBParaSite" id="SCUD_0000491701-mRNA-1"/>
    </source>
</evidence>
<dbReference type="WBParaSite" id="SCUD_0000491701-mRNA-1">
    <property type="protein sequence ID" value="SCUD_0000491701-mRNA-1"/>
    <property type="gene ID" value="SCUD_0000491701"/>
</dbReference>
<dbReference type="Proteomes" id="UP000279833">
    <property type="component" value="Unassembled WGS sequence"/>
</dbReference>
<reference evidence="1 2" key="2">
    <citation type="submission" date="2018-11" db="EMBL/GenBank/DDBJ databases">
        <authorList>
            <consortium name="Pathogen Informatics"/>
        </authorList>
    </citation>
    <scope>NUCLEOTIDE SEQUENCE [LARGE SCALE GENOMIC DNA]</scope>
    <source>
        <strain evidence="1">Dakar</strain>
        <strain evidence="2">Dakar, Senegal</strain>
    </source>
</reference>
<accession>A0A183JQC9</accession>
<organism evidence="3">
    <name type="scientific">Schistosoma curassoni</name>
    <dbReference type="NCBI Taxonomy" id="6186"/>
    <lineage>
        <taxon>Eukaryota</taxon>
        <taxon>Metazoa</taxon>
        <taxon>Spiralia</taxon>
        <taxon>Lophotrochozoa</taxon>
        <taxon>Platyhelminthes</taxon>
        <taxon>Trematoda</taxon>
        <taxon>Digenea</taxon>
        <taxon>Strigeidida</taxon>
        <taxon>Schistosomatoidea</taxon>
        <taxon>Schistosomatidae</taxon>
        <taxon>Schistosoma</taxon>
    </lineage>
</organism>
<reference evidence="3" key="1">
    <citation type="submission" date="2016-06" db="UniProtKB">
        <authorList>
            <consortium name="WormBaseParasite"/>
        </authorList>
    </citation>
    <scope>IDENTIFICATION</scope>
</reference>
<dbReference type="AlphaFoldDB" id="A0A183JQC9"/>
<dbReference type="STRING" id="6186.A0A183JQC9"/>
<evidence type="ECO:0000313" key="1">
    <source>
        <dbReference type="EMBL" id="VDO91536.1"/>
    </source>
</evidence>
<keyword evidence="2" id="KW-1185">Reference proteome</keyword>
<dbReference type="EMBL" id="UZAK01007118">
    <property type="protein sequence ID" value="VDO91536.1"/>
    <property type="molecule type" value="Genomic_DNA"/>
</dbReference>
<protein>
    <submittedName>
        <fullName evidence="3">Kazal-like domain-containing protein</fullName>
    </submittedName>
</protein>